<protein>
    <recommendedName>
        <fullName evidence="2">Kazal-like domain-containing protein</fullName>
    </recommendedName>
</protein>
<sequence>LTSAQETLPKVINKNDMSNRETRAISSNCPRSCPPSASEQEPVCGTDGIIYTNSCEMKKKTCTKGNINAITEDSEVYFDCRCPIRKGVLSIGMNDSRNSTQQNAWVSSQSVESGKQASIVGTICGSML</sequence>
<evidence type="ECO:0000313" key="3">
    <source>
        <dbReference type="EMBL" id="KAG5666133.1"/>
    </source>
</evidence>
<dbReference type="Proteomes" id="UP001107558">
    <property type="component" value="Unassembled WGS sequence"/>
</dbReference>
<dbReference type="AlphaFoldDB" id="A0A9J6B8V4"/>
<evidence type="ECO:0000259" key="2">
    <source>
        <dbReference type="PROSITE" id="PS51465"/>
    </source>
</evidence>
<evidence type="ECO:0000313" key="4">
    <source>
        <dbReference type="Proteomes" id="UP001107558"/>
    </source>
</evidence>
<dbReference type="EMBL" id="JADBJN010000080">
    <property type="protein sequence ID" value="KAG5666133.1"/>
    <property type="molecule type" value="Genomic_DNA"/>
</dbReference>
<feature type="non-terminal residue" evidence="3">
    <location>
        <position position="1"/>
    </location>
</feature>
<organism evidence="3 4">
    <name type="scientific">Polypedilum vanderplanki</name>
    <name type="common">Sleeping chironomid midge</name>
    <dbReference type="NCBI Taxonomy" id="319348"/>
    <lineage>
        <taxon>Eukaryota</taxon>
        <taxon>Metazoa</taxon>
        <taxon>Ecdysozoa</taxon>
        <taxon>Arthropoda</taxon>
        <taxon>Hexapoda</taxon>
        <taxon>Insecta</taxon>
        <taxon>Pterygota</taxon>
        <taxon>Neoptera</taxon>
        <taxon>Endopterygota</taxon>
        <taxon>Diptera</taxon>
        <taxon>Nematocera</taxon>
        <taxon>Chironomoidea</taxon>
        <taxon>Chironomidae</taxon>
        <taxon>Chironominae</taxon>
        <taxon>Polypedilum</taxon>
        <taxon>Polypedilum</taxon>
    </lineage>
</organism>
<dbReference type="PROSITE" id="PS51465">
    <property type="entry name" value="KAZAL_2"/>
    <property type="match status" value="1"/>
</dbReference>
<dbReference type="SUPFAM" id="SSF100895">
    <property type="entry name" value="Kazal-type serine protease inhibitors"/>
    <property type="match status" value="1"/>
</dbReference>
<accession>A0A9J6B8V4</accession>
<comment type="caution">
    <text evidence="3">The sequence shown here is derived from an EMBL/GenBank/DDBJ whole genome shotgun (WGS) entry which is preliminary data.</text>
</comment>
<dbReference type="OrthoDB" id="328123at2759"/>
<dbReference type="InterPro" id="IPR036058">
    <property type="entry name" value="Kazal_dom_sf"/>
</dbReference>
<feature type="domain" description="Kazal-like" evidence="2">
    <location>
        <begin position="23"/>
        <end position="84"/>
    </location>
</feature>
<dbReference type="Pfam" id="PF07648">
    <property type="entry name" value="Kazal_2"/>
    <property type="match status" value="1"/>
</dbReference>
<feature type="region of interest" description="Disordered" evidence="1">
    <location>
        <begin position="16"/>
        <end position="40"/>
    </location>
</feature>
<gene>
    <name evidence="3" type="ORF">PVAND_017692</name>
</gene>
<reference evidence="3" key="1">
    <citation type="submission" date="2021-03" db="EMBL/GenBank/DDBJ databases">
        <title>Chromosome level genome of the anhydrobiotic midge Polypedilum vanderplanki.</title>
        <authorList>
            <person name="Yoshida Y."/>
            <person name="Kikawada T."/>
            <person name="Gusev O."/>
        </authorList>
    </citation>
    <scope>NUCLEOTIDE SEQUENCE</scope>
    <source>
        <strain evidence="3">NIAS01</strain>
        <tissue evidence="3">Whole body or cell culture</tissue>
    </source>
</reference>
<proteinExistence type="predicted"/>
<dbReference type="CDD" id="cd00104">
    <property type="entry name" value="KAZAL_FS"/>
    <property type="match status" value="1"/>
</dbReference>
<dbReference type="InterPro" id="IPR002350">
    <property type="entry name" value="Kazal_dom"/>
</dbReference>
<keyword evidence="4" id="KW-1185">Reference proteome</keyword>
<feature type="compositionally biased region" description="Polar residues" evidence="1">
    <location>
        <begin position="24"/>
        <end position="39"/>
    </location>
</feature>
<dbReference type="Gene3D" id="3.30.60.30">
    <property type="match status" value="1"/>
</dbReference>
<dbReference type="SMART" id="SM00280">
    <property type="entry name" value="KAZAL"/>
    <property type="match status" value="1"/>
</dbReference>
<evidence type="ECO:0000256" key="1">
    <source>
        <dbReference type="SAM" id="MobiDB-lite"/>
    </source>
</evidence>
<name>A0A9J6B8V4_POLVA</name>